<comment type="caution">
    <text evidence="1">The sequence shown here is derived from an EMBL/GenBank/DDBJ whole genome shotgun (WGS) entry which is preliminary data.</text>
</comment>
<evidence type="ECO:0000313" key="2">
    <source>
        <dbReference type="Proteomes" id="UP001062846"/>
    </source>
</evidence>
<protein>
    <submittedName>
        <fullName evidence="1">Uncharacterized protein</fullName>
    </submittedName>
</protein>
<organism evidence="1 2">
    <name type="scientific">Rhododendron molle</name>
    <name type="common">Chinese azalea</name>
    <name type="synonym">Azalea mollis</name>
    <dbReference type="NCBI Taxonomy" id="49168"/>
    <lineage>
        <taxon>Eukaryota</taxon>
        <taxon>Viridiplantae</taxon>
        <taxon>Streptophyta</taxon>
        <taxon>Embryophyta</taxon>
        <taxon>Tracheophyta</taxon>
        <taxon>Spermatophyta</taxon>
        <taxon>Magnoliopsida</taxon>
        <taxon>eudicotyledons</taxon>
        <taxon>Gunneridae</taxon>
        <taxon>Pentapetalae</taxon>
        <taxon>asterids</taxon>
        <taxon>Ericales</taxon>
        <taxon>Ericaceae</taxon>
        <taxon>Ericoideae</taxon>
        <taxon>Rhodoreae</taxon>
        <taxon>Rhododendron</taxon>
    </lineage>
</organism>
<evidence type="ECO:0000313" key="1">
    <source>
        <dbReference type="EMBL" id="KAI8547554.1"/>
    </source>
</evidence>
<keyword evidence="2" id="KW-1185">Reference proteome</keyword>
<dbReference type="Proteomes" id="UP001062846">
    <property type="component" value="Chromosome 7"/>
</dbReference>
<dbReference type="EMBL" id="CM046394">
    <property type="protein sequence ID" value="KAI8547554.1"/>
    <property type="molecule type" value="Genomic_DNA"/>
</dbReference>
<proteinExistence type="predicted"/>
<sequence length="283" mass="32412">MNPNMKMRHARAFLLSDVLCLPSGASKNEQRAPHRRPGVVISEQGFSRVPGRARVKKLAQDYRIRLATWNIGSLTGKTRELVDTMLRRRIGIACLQETKWVGEKAREIEDTGYKLYYMGDFNGHVGVHKQGYEKVHGGFGFGDLNGGGRRILDFAVAFDLIVGNTLYRKREEHLITFKSGANKSQIDYFLARGADLLTCKDCKVFKERMSQEVWWGVEGDSDTMWNTIADGIRRISKEVLGESKGKGPISKETWWWNDEVQTMVKAKKECFKKWQKDRNAENF</sequence>
<name>A0ACC0N412_RHOML</name>
<accession>A0ACC0N412</accession>
<gene>
    <name evidence="1" type="ORF">RHMOL_Rhmol07G0205200</name>
</gene>
<reference evidence="1" key="1">
    <citation type="submission" date="2022-02" db="EMBL/GenBank/DDBJ databases">
        <title>Plant Genome Project.</title>
        <authorList>
            <person name="Zhang R.-G."/>
        </authorList>
    </citation>
    <scope>NUCLEOTIDE SEQUENCE</scope>
    <source>
        <strain evidence="1">AT1</strain>
    </source>
</reference>